<evidence type="ECO:0000256" key="3">
    <source>
        <dbReference type="ARBA" id="ARBA00023239"/>
    </source>
</evidence>
<dbReference type="Pfam" id="PF01329">
    <property type="entry name" value="Pterin_4a"/>
    <property type="match status" value="1"/>
</dbReference>
<dbReference type="Gene3D" id="3.30.1360.20">
    <property type="entry name" value="Transcriptional coactivator/pterin dehydratase"/>
    <property type="match status" value="1"/>
</dbReference>
<protein>
    <recommendedName>
        <fullName evidence="4">Putative pterin-4-alpha-carbinolamine dehydratase</fullName>
        <shortName evidence="4">PHS</shortName>
        <ecNumber evidence="4">4.2.1.96</ecNumber>
    </recommendedName>
    <alternativeName>
        <fullName evidence="4">4-alpha-hydroxy-tetrahydropterin dehydratase</fullName>
    </alternativeName>
    <alternativeName>
        <fullName evidence="4">Pterin carbinolamine dehydratase</fullName>
        <shortName evidence="4">PCD</shortName>
    </alternativeName>
</protein>
<dbReference type="GO" id="GO:0008124">
    <property type="term" value="F:4-alpha-hydroxytetrahydrobiopterin dehydratase activity"/>
    <property type="evidence" value="ECO:0007669"/>
    <property type="project" value="UniProtKB-UniRule"/>
</dbReference>
<evidence type="ECO:0000256" key="4">
    <source>
        <dbReference type="HAMAP-Rule" id="MF_00434"/>
    </source>
</evidence>
<name>A0A444VLZ1_9FLAO</name>
<sequence>MSKRLEPSEIEERLAQLQGWEFVDNFIIKSFTFKDFKEAFSAMTRIAFECEKMNHHPNWENVYNTLVIKLSTHDAGGVTEKDFKLAQTIETIFTS</sequence>
<accession>A0A444VLZ1</accession>
<reference evidence="5 6" key="1">
    <citation type="submission" date="2014-04" db="EMBL/GenBank/DDBJ databases">
        <title>Whole genome of Muricauda olearia.</title>
        <authorList>
            <person name="Zhang X.-H."/>
            <person name="Tang K."/>
        </authorList>
    </citation>
    <scope>NUCLEOTIDE SEQUENCE [LARGE SCALE GENOMIC DNA]</scope>
    <source>
        <strain evidence="5 6">Th120</strain>
    </source>
</reference>
<evidence type="ECO:0000313" key="6">
    <source>
        <dbReference type="Proteomes" id="UP000290261"/>
    </source>
</evidence>
<gene>
    <name evidence="5" type="ORF">DN53_12880</name>
</gene>
<proteinExistence type="inferred from homology"/>
<dbReference type="PANTHER" id="PTHR12599:SF0">
    <property type="entry name" value="PTERIN-4-ALPHA-CARBINOLAMINE DEHYDRATASE"/>
    <property type="match status" value="1"/>
</dbReference>
<dbReference type="InterPro" id="IPR036428">
    <property type="entry name" value="PCD_sf"/>
</dbReference>
<dbReference type="InterPro" id="IPR001533">
    <property type="entry name" value="Pterin_deHydtase"/>
</dbReference>
<dbReference type="Proteomes" id="UP000290261">
    <property type="component" value="Unassembled WGS sequence"/>
</dbReference>
<keyword evidence="6" id="KW-1185">Reference proteome</keyword>
<dbReference type="EC" id="4.2.1.96" evidence="4"/>
<dbReference type="NCBIfam" id="NF002018">
    <property type="entry name" value="PRK00823.1-3"/>
    <property type="match status" value="1"/>
</dbReference>
<comment type="caution">
    <text evidence="5">The sequence shown here is derived from an EMBL/GenBank/DDBJ whole genome shotgun (WGS) entry which is preliminary data.</text>
</comment>
<comment type="catalytic activity">
    <reaction evidence="1 4">
        <text>(4aS,6R)-4a-hydroxy-L-erythro-5,6,7,8-tetrahydrobiopterin = (6R)-L-erythro-6,7-dihydrobiopterin + H2O</text>
        <dbReference type="Rhea" id="RHEA:11920"/>
        <dbReference type="ChEBI" id="CHEBI:15377"/>
        <dbReference type="ChEBI" id="CHEBI:15642"/>
        <dbReference type="ChEBI" id="CHEBI:43120"/>
        <dbReference type="EC" id="4.2.1.96"/>
    </reaction>
</comment>
<evidence type="ECO:0000256" key="2">
    <source>
        <dbReference type="ARBA" id="ARBA00006472"/>
    </source>
</evidence>
<dbReference type="CDD" id="cd00914">
    <property type="entry name" value="PCD_DCoH_subfamily_b"/>
    <property type="match status" value="1"/>
</dbReference>
<keyword evidence="3 4" id="KW-0456">Lyase</keyword>
<dbReference type="SUPFAM" id="SSF55248">
    <property type="entry name" value="PCD-like"/>
    <property type="match status" value="1"/>
</dbReference>
<evidence type="ECO:0000256" key="1">
    <source>
        <dbReference type="ARBA" id="ARBA00001554"/>
    </source>
</evidence>
<dbReference type="HAMAP" id="MF_00434">
    <property type="entry name" value="Pterin_4_alpha"/>
    <property type="match status" value="1"/>
</dbReference>
<organism evidence="5 6">
    <name type="scientific">Flagellimonas olearia</name>
    <dbReference type="NCBI Taxonomy" id="552546"/>
    <lineage>
        <taxon>Bacteria</taxon>
        <taxon>Pseudomonadati</taxon>
        <taxon>Bacteroidota</taxon>
        <taxon>Flavobacteriia</taxon>
        <taxon>Flavobacteriales</taxon>
        <taxon>Flavobacteriaceae</taxon>
        <taxon>Flagellimonas</taxon>
    </lineage>
</organism>
<dbReference type="GO" id="GO:0006729">
    <property type="term" value="P:tetrahydrobiopterin biosynthetic process"/>
    <property type="evidence" value="ECO:0007669"/>
    <property type="project" value="InterPro"/>
</dbReference>
<dbReference type="AlphaFoldDB" id="A0A444VLZ1"/>
<dbReference type="NCBIfam" id="NF002017">
    <property type="entry name" value="PRK00823.1-2"/>
    <property type="match status" value="1"/>
</dbReference>
<dbReference type="RefSeq" id="WP_129654157.1">
    <property type="nucleotide sequence ID" value="NZ_ML142909.1"/>
</dbReference>
<comment type="similarity">
    <text evidence="2 4">Belongs to the pterin-4-alpha-carbinolamine dehydratase family.</text>
</comment>
<dbReference type="PANTHER" id="PTHR12599">
    <property type="entry name" value="PTERIN-4-ALPHA-CARBINOLAMINE DEHYDRATASE"/>
    <property type="match status" value="1"/>
</dbReference>
<evidence type="ECO:0000313" key="5">
    <source>
        <dbReference type="EMBL" id="RYC51720.1"/>
    </source>
</evidence>
<dbReference type="EMBL" id="JJMP01000004">
    <property type="protein sequence ID" value="RYC51720.1"/>
    <property type="molecule type" value="Genomic_DNA"/>
</dbReference>